<evidence type="ECO:0000259" key="1">
    <source>
        <dbReference type="Pfam" id="PF08818"/>
    </source>
</evidence>
<dbReference type="EMBL" id="JBHZQA010000001">
    <property type="protein sequence ID" value="MFE3846770.1"/>
    <property type="molecule type" value="Genomic_DNA"/>
</dbReference>
<dbReference type="SUPFAM" id="SSF159888">
    <property type="entry name" value="YdhG-like"/>
    <property type="match status" value="1"/>
</dbReference>
<comment type="caution">
    <text evidence="2">The sequence shown here is derived from an EMBL/GenBank/DDBJ whole genome shotgun (WGS) entry which is preliminary data.</text>
</comment>
<organism evidence="2 3">
    <name type="scientific">Flavobacterium fructosi</name>
    <dbReference type="NCBI Taxonomy" id="3230416"/>
    <lineage>
        <taxon>Bacteria</taxon>
        <taxon>Pseudomonadati</taxon>
        <taxon>Bacteroidota</taxon>
        <taxon>Flavobacteriia</taxon>
        <taxon>Flavobacteriales</taxon>
        <taxon>Flavobacteriaceae</taxon>
        <taxon>Flavobacterium</taxon>
    </lineage>
</organism>
<gene>
    <name evidence="2" type="ORF">ACFX5D_02155</name>
</gene>
<evidence type="ECO:0000313" key="2">
    <source>
        <dbReference type="EMBL" id="MFE3846770.1"/>
    </source>
</evidence>
<dbReference type="Proteomes" id="UP001600039">
    <property type="component" value="Unassembled WGS sequence"/>
</dbReference>
<feature type="domain" description="YdhG-like" evidence="1">
    <location>
        <begin position="2"/>
        <end position="97"/>
    </location>
</feature>
<reference evidence="2 3" key="1">
    <citation type="submission" date="2024-06" db="EMBL/GenBank/DDBJ databases">
        <title>Flavobacterium spp. isolated from glacier.</title>
        <authorList>
            <person name="Han D."/>
        </authorList>
    </citation>
    <scope>NUCLEOTIDE SEQUENCE [LARGE SCALE GENOMIC DNA]</scope>
    <source>
        <strain evidence="2 3">LB3P45</strain>
    </source>
</reference>
<sequence length="112" mass="13175">MEIVLFLRKIILEFMPDCKEKLAYNVPFYYRHSRICYIWPASISWGKVEEGVAIGFCKGASFLDETFETTKFASKLTFNFVKEIDVPLLKQQIYEAIVIDEQIVKAKRRKIQ</sequence>
<accession>A0ABW6HIV4</accession>
<dbReference type="Pfam" id="PF08818">
    <property type="entry name" value="DUF1801"/>
    <property type="match status" value="1"/>
</dbReference>
<evidence type="ECO:0000313" key="3">
    <source>
        <dbReference type="Proteomes" id="UP001600039"/>
    </source>
</evidence>
<proteinExistence type="predicted"/>
<dbReference type="RefSeq" id="WP_379856621.1">
    <property type="nucleotide sequence ID" value="NZ_JBHZQA010000001.1"/>
</dbReference>
<name>A0ABW6HIV4_9FLAO</name>
<keyword evidence="3" id="KW-1185">Reference proteome</keyword>
<dbReference type="InterPro" id="IPR014922">
    <property type="entry name" value="YdhG-like"/>
</dbReference>
<protein>
    <submittedName>
        <fullName evidence="2">DUF1801 domain-containing protein</fullName>
    </submittedName>
</protein>